<evidence type="ECO:0000256" key="1">
    <source>
        <dbReference type="ARBA" id="ARBA00022741"/>
    </source>
</evidence>
<dbReference type="Pfam" id="PF02492">
    <property type="entry name" value="cobW"/>
    <property type="match status" value="1"/>
</dbReference>
<name>A0A4Y6UVU3_SACBS</name>
<dbReference type="InterPro" id="IPR011629">
    <property type="entry name" value="CobW-like_C"/>
</dbReference>
<dbReference type="EMBL" id="CP041217">
    <property type="protein sequence ID" value="QDH20678.1"/>
    <property type="molecule type" value="Genomic_DNA"/>
</dbReference>
<dbReference type="GO" id="GO:0000166">
    <property type="term" value="F:nucleotide binding"/>
    <property type="evidence" value="ECO:0007669"/>
    <property type="project" value="UniProtKB-KW"/>
</dbReference>
<dbReference type="Gene3D" id="3.30.1220.10">
    <property type="entry name" value="CobW-like, C-terminal domain"/>
    <property type="match status" value="1"/>
</dbReference>
<dbReference type="InterPro" id="IPR027417">
    <property type="entry name" value="P-loop_NTPase"/>
</dbReference>
<dbReference type="AlphaFoldDB" id="A0A4Y6UVU3"/>
<protein>
    <submittedName>
        <fullName evidence="7">GTP-binding protein</fullName>
    </submittedName>
</protein>
<dbReference type="SMART" id="SM00833">
    <property type="entry name" value="CobW_C"/>
    <property type="match status" value="1"/>
</dbReference>
<accession>A0A4Y6UVU3</accession>
<keyword evidence="3" id="KW-0143">Chaperone</keyword>
<dbReference type="Pfam" id="PF07683">
    <property type="entry name" value="CobW_C"/>
    <property type="match status" value="1"/>
</dbReference>
<evidence type="ECO:0000256" key="2">
    <source>
        <dbReference type="ARBA" id="ARBA00022801"/>
    </source>
</evidence>
<dbReference type="InterPro" id="IPR051927">
    <property type="entry name" value="Zn_Chap_cDPG_Synth"/>
</dbReference>
<dbReference type="OrthoDB" id="9808822at2"/>
<comment type="catalytic activity">
    <reaction evidence="5">
        <text>GTP + H2O = GDP + phosphate + H(+)</text>
        <dbReference type="Rhea" id="RHEA:19669"/>
        <dbReference type="ChEBI" id="CHEBI:15377"/>
        <dbReference type="ChEBI" id="CHEBI:15378"/>
        <dbReference type="ChEBI" id="CHEBI:37565"/>
        <dbReference type="ChEBI" id="CHEBI:43474"/>
        <dbReference type="ChEBI" id="CHEBI:58189"/>
    </reaction>
    <physiologicalReaction direction="left-to-right" evidence="5">
        <dbReference type="Rhea" id="RHEA:19670"/>
    </physiologicalReaction>
</comment>
<evidence type="ECO:0000313" key="7">
    <source>
        <dbReference type="EMBL" id="QDH20678.1"/>
    </source>
</evidence>
<dbReference type="CDD" id="cd03112">
    <property type="entry name" value="CobW-like"/>
    <property type="match status" value="1"/>
</dbReference>
<dbReference type="Gene3D" id="3.40.50.300">
    <property type="entry name" value="P-loop containing nucleotide triphosphate hydrolases"/>
    <property type="match status" value="1"/>
</dbReference>
<keyword evidence="1" id="KW-0547">Nucleotide-binding</keyword>
<evidence type="ECO:0000256" key="4">
    <source>
        <dbReference type="ARBA" id="ARBA00034320"/>
    </source>
</evidence>
<dbReference type="InterPro" id="IPR003495">
    <property type="entry name" value="CobW/HypB/UreG_nucleotide-bd"/>
</dbReference>
<feature type="domain" description="CobW C-terminal" evidence="6">
    <location>
        <begin position="259"/>
        <end position="374"/>
    </location>
</feature>
<dbReference type="KEGG" id="saca:FFV09_07310"/>
<dbReference type="GO" id="GO:0016787">
    <property type="term" value="F:hydrolase activity"/>
    <property type="evidence" value="ECO:0007669"/>
    <property type="project" value="UniProtKB-KW"/>
</dbReference>
<dbReference type="InterPro" id="IPR036627">
    <property type="entry name" value="CobW-likC_sf"/>
</dbReference>
<evidence type="ECO:0000259" key="6">
    <source>
        <dbReference type="SMART" id="SM00833"/>
    </source>
</evidence>
<organism evidence="7 8">
    <name type="scientific">Saccharibacillus brassicae</name>
    <dbReference type="NCBI Taxonomy" id="2583377"/>
    <lineage>
        <taxon>Bacteria</taxon>
        <taxon>Bacillati</taxon>
        <taxon>Bacillota</taxon>
        <taxon>Bacilli</taxon>
        <taxon>Bacillales</taxon>
        <taxon>Paenibacillaceae</taxon>
        <taxon>Saccharibacillus</taxon>
    </lineage>
</organism>
<dbReference type="PANTHER" id="PTHR43603:SF3">
    <property type="entry name" value="ZINC CHAPERONE YCIC"/>
    <property type="match status" value="1"/>
</dbReference>
<proteinExistence type="inferred from homology"/>
<sequence length="401" mass="45019">MPSEKIPVTVLCGYLGSGKTTLLNHILHNRQGLKVAVIVNDMSEINVDAGRVAGEASLSRTEEKLVEMSNGCICCTLRDDLLREVETLAADGRFDYILIESTGISEPVPIAQTFTYADETTGVDLTNLARLDCMVTVVDAYRFWHDFESGESLLARGQANDEHDLRDVTDLLIDQVEMCDVLLLNKCDLVAEKDLQRLEGVLRKLQPSARIIRTVRGEVDLAEVLNTNRFDFEKASLAPGWIRELQREEHTPETEEYGIGSFVYRRRRPFHPERLANVLAEWPAEIVRAKGLMWIAVEQDWAANFSQAGPSIQFGPAGSWLAGLPESERAELFAEQPELADGWDERSGDRINEFVLIGIDMQREEIERELDACLLGEEEMAADWSGFDNPLPWTVAEELPV</sequence>
<dbReference type="Proteomes" id="UP000316968">
    <property type="component" value="Chromosome"/>
</dbReference>
<comment type="similarity">
    <text evidence="4">Belongs to the SIMIBI class G3E GTPase family. ZNG1 subfamily.</text>
</comment>
<gene>
    <name evidence="7" type="ORF">FFV09_07310</name>
</gene>
<dbReference type="SUPFAM" id="SSF52540">
    <property type="entry name" value="P-loop containing nucleoside triphosphate hydrolases"/>
    <property type="match status" value="1"/>
</dbReference>
<dbReference type="RefSeq" id="WP_141447240.1">
    <property type="nucleotide sequence ID" value="NZ_CP041217.1"/>
</dbReference>
<keyword evidence="8" id="KW-1185">Reference proteome</keyword>
<evidence type="ECO:0000256" key="5">
    <source>
        <dbReference type="ARBA" id="ARBA00049117"/>
    </source>
</evidence>
<reference evidence="7 8" key="1">
    <citation type="submission" date="2019-06" db="EMBL/GenBank/DDBJ databases">
        <title>Saccharibacillus brassicae sp. nov., an endophytic bacterium isolated from Chinese cabbage seeds (Brassica pekinensis).</title>
        <authorList>
            <person name="Jiang L."/>
            <person name="Lee J."/>
            <person name="Kim S.W."/>
        </authorList>
    </citation>
    <scope>NUCLEOTIDE SEQUENCE [LARGE SCALE GENOMIC DNA]</scope>
    <source>
        <strain evidence="8">KCTC 43072 / ATSA2</strain>
    </source>
</reference>
<keyword evidence="2" id="KW-0378">Hydrolase</keyword>
<evidence type="ECO:0000313" key="8">
    <source>
        <dbReference type="Proteomes" id="UP000316968"/>
    </source>
</evidence>
<dbReference type="PANTHER" id="PTHR43603">
    <property type="entry name" value="COBW DOMAIN-CONTAINING PROTEIN DDB_G0274527"/>
    <property type="match status" value="1"/>
</dbReference>
<evidence type="ECO:0000256" key="3">
    <source>
        <dbReference type="ARBA" id="ARBA00023186"/>
    </source>
</evidence>